<proteinExistence type="predicted"/>
<dbReference type="STRING" id="228958.SAMN04488007_3511"/>
<dbReference type="AlphaFoldDB" id="A0A1M6U6T1"/>
<keyword evidence="2" id="KW-1185">Reference proteome</keyword>
<evidence type="ECO:0000313" key="2">
    <source>
        <dbReference type="Proteomes" id="UP000184314"/>
    </source>
</evidence>
<organism evidence="1 2">
    <name type="scientific">Maribacter aquivivus</name>
    <dbReference type="NCBI Taxonomy" id="228958"/>
    <lineage>
        <taxon>Bacteria</taxon>
        <taxon>Pseudomonadati</taxon>
        <taxon>Bacteroidota</taxon>
        <taxon>Flavobacteriia</taxon>
        <taxon>Flavobacteriales</taxon>
        <taxon>Flavobacteriaceae</taxon>
        <taxon>Maribacter</taxon>
    </lineage>
</organism>
<dbReference type="Proteomes" id="UP000184314">
    <property type="component" value="Unassembled WGS sequence"/>
</dbReference>
<dbReference type="RefSeq" id="WP_139252005.1">
    <property type="nucleotide sequence ID" value="NZ_FQZX01000003.1"/>
</dbReference>
<dbReference type="OrthoDB" id="2972467at2"/>
<name>A0A1M6U6T1_9FLAO</name>
<gene>
    <name evidence="1" type="ORF">SAMN04488007_3511</name>
</gene>
<dbReference type="EMBL" id="FQZX01000003">
    <property type="protein sequence ID" value="SHK64884.1"/>
    <property type="molecule type" value="Genomic_DNA"/>
</dbReference>
<sequence>MKKTFSLLFFAICLQMNAQQRVSEIKNYRYEHSTQKESLEGRSTLSYEGDKLKKITTKNQDGSIDYSFTLDFKYSDNHIEATNPENKIRFEMDLENNKPILIKQYYYSVNLELSYDENGKIATLKNIKYHGAKKPQISKWFYNYEGGKIIEAFHADATKKKNLKLKDVKNPAYIYTYDGDKLKNIAQTVESFKFEYTDNKKIIYYQRGQRKIEYTYENGNLVEVISYSQNDEDYRRISRAVFTYENGNGNEELYLDYQNDNIFTYTLLPEHRSR</sequence>
<protein>
    <submittedName>
        <fullName evidence="1">Uncharacterized protein</fullName>
    </submittedName>
</protein>
<evidence type="ECO:0000313" key="1">
    <source>
        <dbReference type="EMBL" id="SHK64884.1"/>
    </source>
</evidence>
<accession>A0A1M6U6T1</accession>
<reference evidence="2" key="1">
    <citation type="submission" date="2016-11" db="EMBL/GenBank/DDBJ databases">
        <authorList>
            <person name="Varghese N."/>
            <person name="Submissions S."/>
        </authorList>
    </citation>
    <scope>NUCLEOTIDE SEQUENCE [LARGE SCALE GENOMIC DNA]</scope>
    <source>
        <strain evidence="2">DSM 16478</strain>
    </source>
</reference>